<evidence type="ECO:0000313" key="4">
    <source>
        <dbReference type="WBParaSite" id="nRc.2.0.1.t17816-RA"/>
    </source>
</evidence>
<dbReference type="Proteomes" id="UP000887565">
    <property type="component" value="Unplaced"/>
</dbReference>
<dbReference type="CDD" id="cd14423">
    <property type="entry name" value="CUE_UBR5"/>
    <property type="match status" value="1"/>
</dbReference>
<dbReference type="AlphaFoldDB" id="A0A915IVI0"/>
<evidence type="ECO:0000313" key="3">
    <source>
        <dbReference type="Proteomes" id="UP000887565"/>
    </source>
</evidence>
<dbReference type="InterPro" id="IPR024725">
    <property type="entry name" value="UBR5_UBA"/>
</dbReference>
<sequence length="891" mass="96756">LEEISSNLNKVGYACPPVLAPIANIGIKEIAVGPNHIAFLLEDGRVCRVSVNIFGDRLEAGRSTSEKSGKGFGVGQTQSSQPSGTGAVQSGNIGGGGTLGAGRSSGGGSSSFSSKAAKIRRVMQVRDRMRGVIASSRPLIPVSAVPEELIVQAQVVLQGKSRDVIVRELQRTNLDVNQAVNNLLSRDDDDGDDFDDAADSYMPEDLISLLDSGLHGDQPVIIDPDAVYGDEVWGYPSSIRRRAMDKDKYADSASKDQAASKSPAGGSSQSQASNQSNTQPAILGAHLDFWMEKDESMPAKFDKIGAMYSELVAVGRDGKLYQWKWESVKPAQDPKHPKMEKLNLKEEILCKLSCSLLRTTLATVQGKLCSFVDESVGPDVANLLDVPLFDLSTNFVANEGSIPAGQSCIQDVCSSHYVSCVKTKNNNVYWWGTIPFNERRKLWERTKCKSKKYLNFDTSDIAVGAVVRLKTNPLYQAGSVALTTINGYPQLGVLMESAWTLSETCRFQIIKDPNTLPPGTLKTFEHAIIPDTVDSLQSARTSGRKRQAGAVFRDDSSQQTNYKEEAWNLSDIVFVEDNLSTVNGTVVKVDGPYCGVVFPDNEGKLITDPQKIISNCRLFRKEDLVAVTKSASGINKSPETLQKEPKVIPLNQKEKILDVALTNNALLVLHARQNKIVLCRLTFSGKVLEEHTISNNSDLYLGVGNQTKSKLLNNYGEDHILVILDGNGCFGPYELPRLSALGLGVHPMKNSSCSARKNRVILTAFNFAPSPLIEHVLHCDYDSVNQYLHDMERTKNIDRAQQEIVETRLDNNQNILHACVAMGIPPTNKQNIDNNPSLTSNSATAVAATTASATTTVTPCSTATGLESSGAVATRAIYDAKWEQMISGARA</sequence>
<accession>A0A915IVI0</accession>
<dbReference type="GO" id="GO:0090263">
    <property type="term" value="P:positive regulation of canonical Wnt signaling pathway"/>
    <property type="evidence" value="ECO:0007669"/>
    <property type="project" value="TreeGrafter"/>
</dbReference>
<dbReference type="InterPro" id="IPR009091">
    <property type="entry name" value="RCC1/BLIP-II"/>
</dbReference>
<dbReference type="GO" id="GO:0005634">
    <property type="term" value="C:nucleus"/>
    <property type="evidence" value="ECO:0007669"/>
    <property type="project" value="TreeGrafter"/>
</dbReference>
<evidence type="ECO:0000256" key="1">
    <source>
        <dbReference type="SAM" id="MobiDB-lite"/>
    </source>
</evidence>
<feature type="region of interest" description="Disordered" evidence="1">
    <location>
        <begin position="62"/>
        <end position="115"/>
    </location>
</feature>
<dbReference type="Gene3D" id="1.10.8.10">
    <property type="entry name" value="DNA helicase RuvA subunit, C-terminal domain"/>
    <property type="match status" value="1"/>
</dbReference>
<name>A0A915IVI0_ROMCU</name>
<dbReference type="OMA" id="CVEDIRV"/>
<feature type="compositionally biased region" description="Polar residues" evidence="1">
    <location>
        <begin position="75"/>
        <end position="89"/>
    </location>
</feature>
<reference evidence="4" key="1">
    <citation type="submission" date="2022-11" db="UniProtKB">
        <authorList>
            <consortium name="WormBaseParasite"/>
        </authorList>
    </citation>
    <scope>IDENTIFICATION</scope>
</reference>
<dbReference type="GO" id="GO:0034450">
    <property type="term" value="F:ubiquitin-ubiquitin ligase activity"/>
    <property type="evidence" value="ECO:0007669"/>
    <property type="project" value="TreeGrafter"/>
</dbReference>
<dbReference type="PROSITE" id="PS50030">
    <property type="entry name" value="UBA"/>
    <property type="match status" value="1"/>
</dbReference>
<protein>
    <submittedName>
        <fullName evidence="4">UBA domain-containing protein</fullName>
    </submittedName>
</protein>
<dbReference type="PANTHER" id="PTHR46276">
    <property type="entry name" value="E3 UBIQUITIN-PROTEIN LIGASE UBR5"/>
    <property type="match status" value="1"/>
</dbReference>
<feature type="domain" description="UBA" evidence="2">
    <location>
        <begin position="144"/>
        <end position="186"/>
    </location>
</feature>
<dbReference type="GO" id="GO:0005737">
    <property type="term" value="C:cytoplasm"/>
    <property type="evidence" value="ECO:0007669"/>
    <property type="project" value="TreeGrafter"/>
</dbReference>
<dbReference type="Pfam" id="PF11547">
    <property type="entry name" value="E3_UbLigase_EDD"/>
    <property type="match status" value="1"/>
</dbReference>
<proteinExistence type="predicted"/>
<dbReference type="FunFam" id="1.10.8.10:FF:000009">
    <property type="entry name" value="Putative E3 ubiquitin-protein ligase UBR5"/>
    <property type="match status" value="1"/>
</dbReference>
<dbReference type="PANTHER" id="PTHR46276:SF1">
    <property type="entry name" value="E3 UBIQUITIN-PROTEIN LIGASE UBR5"/>
    <property type="match status" value="1"/>
</dbReference>
<feature type="compositionally biased region" description="Gly residues" evidence="1">
    <location>
        <begin position="92"/>
        <end position="109"/>
    </location>
</feature>
<dbReference type="GO" id="GO:0043130">
    <property type="term" value="F:ubiquitin binding"/>
    <property type="evidence" value="ECO:0007669"/>
    <property type="project" value="InterPro"/>
</dbReference>
<feature type="compositionally biased region" description="Low complexity" evidence="1">
    <location>
        <begin position="255"/>
        <end position="277"/>
    </location>
</feature>
<evidence type="ECO:0000259" key="2">
    <source>
        <dbReference type="PROSITE" id="PS50030"/>
    </source>
</evidence>
<feature type="region of interest" description="Disordered" evidence="1">
    <location>
        <begin position="246"/>
        <end position="277"/>
    </location>
</feature>
<organism evidence="3 4">
    <name type="scientific">Romanomermis culicivorax</name>
    <name type="common">Nematode worm</name>
    <dbReference type="NCBI Taxonomy" id="13658"/>
    <lineage>
        <taxon>Eukaryota</taxon>
        <taxon>Metazoa</taxon>
        <taxon>Ecdysozoa</taxon>
        <taxon>Nematoda</taxon>
        <taxon>Enoplea</taxon>
        <taxon>Dorylaimia</taxon>
        <taxon>Mermithida</taxon>
        <taxon>Mermithoidea</taxon>
        <taxon>Mermithidae</taxon>
        <taxon>Romanomermis</taxon>
    </lineage>
</organism>
<dbReference type="WBParaSite" id="nRc.2.0.1.t17816-RA">
    <property type="protein sequence ID" value="nRc.2.0.1.t17816-RA"/>
    <property type="gene ID" value="nRc.2.0.1.g17816"/>
</dbReference>
<dbReference type="GO" id="GO:0000209">
    <property type="term" value="P:protein polyubiquitination"/>
    <property type="evidence" value="ECO:0007669"/>
    <property type="project" value="TreeGrafter"/>
</dbReference>
<dbReference type="InterPro" id="IPR015940">
    <property type="entry name" value="UBA"/>
</dbReference>
<dbReference type="SUPFAM" id="SSF50985">
    <property type="entry name" value="RCC1/BLIP-II"/>
    <property type="match status" value="1"/>
</dbReference>
<keyword evidence="3" id="KW-1185">Reference proteome</keyword>